<protein>
    <recommendedName>
        <fullName evidence="3">Diadenosine tetraphosphate hydrolase</fullName>
    </recommendedName>
</protein>
<reference evidence="1" key="1">
    <citation type="submission" date="2021-03" db="EMBL/GenBank/DDBJ databases">
        <title>Whole genome sequence of Streptomyces bomunensis MMS17-BM035.</title>
        <authorList>
            <person name="Lee J.H."/>
        </authorList>
    </citation>
    <scope>NUCLEOTIDE SEQUENCE</scope>
    <source>
        <strain evidence="1">MMS17-BM035</strain>
    </source>
</reference>
<gene>
    <name evidence="1" type="ORF">JFN87_06765</name>
</gene>
<name>A0A940MA67_9ACTN</name>
<evidence type="ECO:0008006" key="3">
    <source>
        <dbReference type="Google" id="ProtNLM"/>
    </source>
</evidence>
<dbReference type="InterPro" id="IPR036265">
    <property type="entry name" value="HIT-like_sf"/>
</dbReference>
<dbReference type="Gene3D" id="3.30.428.10">
    <property type="entry name" value="HIT-like"/>
    <property type="match status" value="1"/>
</dbReference>
<evidence type="ECO:0000313" key="2">
    <source>
        <dbReference type="Proteomes" id="UP000670475"/>
    </source>
</evidence>
<accession>A0A940MA67</accession>
<sequence>MCELDEADESVVVLRDALWAAEVAPGYEVPGWFFLRARRHAELITGLDVPEQETFGRRARDMVAAVTAATGAEATYMLMFGENYRHFHVLIAARTADLPADRRAGDILKLRAERTDVERARALVPAVRDAYAAMTAEPPVADAASAGAG</sequence>
<evidence type="ECO:0000313" key="1">
    <source>
        <dbReference type="EMBL" id="MBP0457202.1"/>
    </source>
</evidence>
<dbReference type="SUPFAM" id="SSF54197">
    <property type="entry name" value="HIT-like"/>
    <property type="match status" value="1"/>
</dbReference>
<proteinExistence type="predicted"/>
<dbReference type="Proteomes" id="UP000670475">
    <property type="component" value="Unassembled WGS sequence"/>
</dbReference>
<dbReference type="EMBL" id="JAGIQL010000017">
    <property type="protein sequence ID" value="MBP0457202.1"/>
    <property type="molecule type" value="Genomic_DNA"/>
</dbReference>
<dbReference type="AlphaFoldDB" id="A0A940MA67"/>
<organism evidence="1 2">
    <name type="scientific">Streptomyces montanisoli</name>
    <dbReference type="NCBI Taxonomy" id="2798581"/>
    <lineage>
        <taxon>Bacteria</taxon>
        <taxon>Bacillati</taxon>
        <taxon>Actinomycetota</taxon>
        <taxon>Actinomycetes</taxon>
        <taxon>Kitasatosporales</taxon>
        <taxon>Streptomycetaceae</taxon>
        <taxon>Streptomyces</taxon>
    </lineage>
</organism>
<keyword evidence="2" id="KW-1185">Reference proteome</keyword>
<comment type="caution">
    <text evidence="1">The sequence shown here is derived from an EMBL/GenBank/DDBJ whole genome shotgun (WGS) entry which is preliminary data.</text>
</comment>